<feature type="transmembrane region" description="Helical" evidence="8">
    <location>
        <begin position="12"/>
        <end position="35"/>
    </location>
</feature>
<feature type="transmembrane region" description="Helical" evidence="8">
    <location>
        <begin position="328"/>
        <end position="347"/>
    </location>
</feature>
<evidence type="ECO:0000313" key="11">
    <source>
        <dbReference type="EMBL" id="PFG38469.1"/>
    </source>
</evidence>
<dbReference type="Pfam" id="PF02687">
    <property type="entry name" value="FtsX"/>
    <property type="match status" value="1"/>
</dbReference>
<dbReference type="AlphaFoldDB" id="A0A2A9EJR6"/>
<feature type="domain" description="MacB-like periplasmic core" evidence="10">
    <location>
        <begin position="16"/>
        <end position="218"/>
    </location>
</feature>
<feature type="transmembrane region" description="Helical" evidence="8">
    <location>
        <begin position="293"/>
        <end position="316"/>
    </location>
</feature>
<keyword evidence="6 8" id="KW-0472">Membrane</keyword>
<keyword evidence="5 8" id="KW-1133">Transmembrane helix</keyword>
<evidence type="ECO:0000256" key="3">
    <source>
        <dbReference type="ARBA" id="ARBA00022475"/>
    </source>
</evidence>
<comment type="similarity">
    <text evidence="7">Belongs to the ABC-4 integral membrane protein family.</text>
</comment>
<keyword evidence="3" id="KW-1003">Cell membrane</keyword>
<evidence type="ECO:0000256" key="5">
    <source>
        <dbReference type="ARBA" id="ARBA00022989"/>
    </source>
</evidence>
<evidence type="ECO:0000313" key="12">
    <source>
        <dbReference type="Proteomes" id="UP000222106"/>
    </source>
</evidence>
<reference evidence="11 12" key="1">
    <citation type="submission" date="2017-10" db="EMBL/GenBank/DDBJ databases">
        <title>Sequencing the genomes of 1000 actinobacteria strains.</title>
        <authorList>
            <person name="Klenk H.-P."/>
        </authorList>
    </citation>
    <scope>NUCLEOTIDE SEQUENCE [LARGE SCALE GENOMIC DNA]</scope>
    <source>
        <strain evidence="11 12">DSM 21838</strain>
    </source>
</reference>
<protein>
    <submittedName>
        <fullName evidence="11">Putative ABC transport system permease protein</fullName>
    </submittedName>
</protein>
<dbReference type="InterPro" id="IPR051125">
    <property type="entry name" value="ABC-4/HrtB_transporter"/>
</dbReference>
<sequence length="362" mass="35970">MFVAYRDLRFAAGRFALMTGVVALITVLVTFLAALTAGLARESTSAVADLPADHLAFVAADGEISFTASRVGPQVWESLAQEDGVTAAEPLGIATTRVSAGAGTTGSAATVTLLGVAPGTTMMPPDAAAPAAGTVVLTDETAEGLGAAPGDRVVVAGRELAVARVLDVDASYSHTPVAWVTLADWQALGGAAPEEPSATVVALRTDGGADLAGADARLGTTTVPRAEALTAIGSFAAENTSLRTMQGFLLVISALVVGSFFTVWTINRSADVAVLKALGASTRYLLRDAVAQALVVLVVGAGVGAGAASAAALALADVVPVVVSPSTVLVPTVVLVCLGLAGAALALRRLAAVDPHAALNAS</sequence>
<dbReference type="OrthoDB" id="5242186at2"/>
<evidence type="ECO:0000256" key="2">
    <source>
        <dbReference type="ARBA" id="ARBA00022448"/>
    </source>
</evidence>
<evidence type="ECO:0000256" key="1">
    <source>
        <dbReference type="ARBA" id="ARBA00004651"/>
    </source>
</evidence>
<feature type="domain" description="ABC3 transporter permease C-terminal" evidence="9">
    <location>
        <begin position="247"/>
        <end position="353"/>
    </location>
</feature>
<dbReference type="Proteomes" id="UP000222106">
    <property type="component" value="Unassembled WGS sequence"/>
</dbReference>
<keyword evidence="2" id="KW-0813">Transport</keyword>
<name>A0A2A9EJR6_9MICO</name>
<evidence type="ECO:0000256" key="8">
    <source>
        <dbReference type="SAM" id="Phobius"/>
    </source>
</evidence>
<evidence type="ECO:0000256" key="7">
    <source>
        <dbReference type="ARBA" id="ARBA00038076"/>
    </source>
</evidence>
<dbReference type="PANTHER" id="PTHR43738:SF1">
    <property type="entry name" value="HEMIN TRANSPORT SYSTEM PERMEASE PROTEIN HRTB-RELATED"/>
    <property type="match status" value="1"/>
</dbReference>
<comment type="subcellular location">
    <subcellularLocation>
        <location evidence="1">Cell membrane</location>
        <topology evidence="1">Multi-pass membrane protein</topology>
    </subcellularLocation>
</comment>
<feature type="transmembrane region" description="Helical" evidence="8">
    <location>
        <begin position="247"/>
        <end position="266"/>
    </location>
</feature>
<dbReference type="EMBL" id="PDJI01000004">
    <property type="protein sequence ID" value="PFG38469.1"/>
    <property type="molecule type" value="Genomic_DNA"/>
</dbReference>
<comment type="caution">
    <text evidence="11">The sequence shown here is derived from an EMBL/GenBank/DDBJ whole genome shotgun (WGS) entry which is preliminary data.</text>
</comment>
<proteinExistence type="inferred from homology"/>
<keyword evidence="4 8" id="KW-0812">Transmembrane</keyword>
<dbReference type="Pfam" id="PF12704">
    <property type="entry name" value="MacB_PCD"/>
    <property type="match status" value="1"/>
</dbReference>
<evidence type="ECO:0000259" key="10">
    <source>
        <dbReference type="Pfam" id="PF12704"/>
    </source>
</evidence>
<dbReference type="RefSeq" id="WP_098482732.1">
    <property type="nucleotide sequence ID" value="NZ_PDJI01000004.1"/>
</dbReference>
<organism evidence="11 12">
    <name type="scientific">Georgenia soli</name>
    <dbReference type="NCBI Taxonomy" id="638953"/>
    <lineage>
        <taxon>Bacteria</taxon>
        <taxon>Bacillati</taxon>
        <taxon>Actinomycetota</taxon>
        <taxon>Actinomycetes</taxon>
        <taxon>Micrococcales</taxon>
        <taxon>Bogoriellaceae</taxon>
        <taxon>Georgenia</taxon>
    </lineage>
</organism>
<accession>A0A2A9EJR6</accession>
<gene>
    <name evidence="11" type="ORF">ATJ97_0947</name>
</gene>
<evidence type="ECO:0000256" key="4">
    <source>
        <dbReference type="ARBA" id="ARBA00022692"/>
    </source>
</evidence>
<evidence type="ECO:0000259" key="9">
    <source>
        <dbReference type="Pfam" id="PF02687"/>
    </source>
</evidence>
<dbReference type="GO" id="GO:0005886">
    <property type="term" value="C:plasma membrane"/>
    <property type="evidence" value="ECO:0007669"/>
    <property type="project" value="UniProtKB-SubCell"/>
</dbReference>
<evidence type="ECO:0000256" key="6">
    <source>
        <dbReference type="ARBA" id="ARBA00023136"/>
    </source>
</evidence>
<keyword evidence="12" id="KW-1185">Reference proteome</keyword>
<dbReference type="InterPro" id="IPR025857">
    <property type="entry name" value="MacB_PCD"/>
</dbReference>
<dbReference type="InterPro" id="IPR003838">
    <property type="entry name" value="ABC3_permease_C"/>
</dbReference>
<dbReference type="PANTHER" id="PTHR43738">
    <property type="entry name" value="ABC TRANSPORTER, MEMBRANE PROTEIN"/>
    <property type="match status" value="1"/>
</dbReference>